<dbReference type="PANTHER" id="PTHR43345:SF2">
    <property type="entry name" value="3-ISOPROPYLMALATE DEHYDRATASE SMALL SUBUNIT 1"/>
    <property type="match status" value="1"/>
</dbReference>
<dbReference type="Pfam" id="PF00694">
    <property type="entry name" value="Aconitase_C"/>
    <property type="match status" value="1"/>
</dbReference>
<organism evidence="3">
    <name type="scientific">marine sediment metagenome</name>
    <dbReference type="NCBI Taxonomy" id="412755"/>
    <lineage>
        <taxon>unclassified sequences</taxon>
        <taxon>metagenomes</taxon>
        <taxon>ecological metagenomes</taxon>
    </lineage>
</organism>
<dbReference type="InterPro" id="IPR050075">
    <property type="entry name" value="LeuD"/>
</dbReference>
<dbReference type="EMBL" id="BARS01038427">
    <property type="protein sequence ID" value="GAG22470.1"/>
    <property type="molecule type" value="Genomic_DNA"/>
</dbReference>
<evidence type="ECO:0000259" key="2">
    <source>
        <dbReference type="Pfam" id="PF00694"/>
    </source>
</evidence>
<evidence type="ECO:0000256" key="1">
    <source>
        <dbReference type="ARBA" id="ARBA00023239"/>
    </source>
</evidence>
<evidence type="ECO:0000313" key="3">
    <source>
        <dbReference type="EMBL" id="GAG22470.1"/>
    </source>
</evidence>
<protein>
    <recommendedName>
        <fullName evidence="2">Aconitase A/isopropylmalate dehydratase small subunit swivel domain-containing protein</fullName>
    </recommendedName>
</protein>
<accession>X0VW23</accession>
<gene>
    <name evidence="3" type="ORF">S01H1_58802</name>
</gene>
<feature type="non-terminal residue" evidence="3">
    <location>
        <position position="99"/>
    </location>
</feature>
<feature type="domain" description="Aconitase A/isopropylmalate dehydratase small subunit swivel" evidence="2">
    <location>
        <begin position="66"/>
        <end position="99"/>
    </location>
</feature>
<sequence length="99" mass="10929">MEKSFISGRIWVLLDQNKKLIEDIDTDQIYHNAFLHITEVSQMGQHALGNLEGWKDFSKEASPGDVLIAGRNFGAGSSRQHAVGCFISLKIGLIIAPSF</sequence>
<dbReference type="Gene3D" id="3.20.19.10">
    <property type="entry name" value="Aconitase, domain 4"/>
    <property type="match status" value="1"/>
</dbReference>
<comment type="caution">
    <text evidence="3">The sequence shown here is derived from an EMBL/GenBank/DDBJ whole genome shotgun (WGS) entry which is preliminary data.</text>
</comment>
<keyword evidence="1" id="KW-0456">Lyase</keyword>
<dbReference type="AlphaFoldDB" id="X0VW23"/>
<dbReference type="GO" id="GO:0016829">
    <property type="term" value="F:lyase activity"/>
    <property type="evidence" value="ECO:0007669"/>
    <property type="project" value="UniProtKB-KW"/>
</dbReference>
<dbReference type="InterPro" id="IPR000573">
    <property type="entry name" value="AconitaseA/IPMdHydase_ssu_swvl"/>
</dbReference>
<dbReference type="PANTHER" id="PTHR43345">
    <property type="entry name" value="3-ISOPROPYLMALATE DEHYDRATASE SMALL SUBUNIT 2-RELATED-RELATED"/>
    <property type="match status" value="1"/>
</dbReference>
<name>X0VW23_9ZZZZ</name>
<dbReference type="SUPFAM" id="SSF52016">
    <property type="entry name" value="LeuD/IlvD-like"/>
    <property type="match status" value="1"/>
</dbReference>
<reference evidence="3" key="1">
    <citation type="journal article" date="2014" name="Front. Microbiol.">
        <title>High frequency of phylogenetically diverse reductive dehalogenase-homologous genes in deep subseafloor sedimentary metagenomes.</title>
        <authorList>
            <person name="Kawai M."/>
            <person name="Futagami T."/>
            <person name="Toyoda A."/>
            <person name="Takaki Y."/>
            <person name="Nishi S."/>
            <person name="Hori S."/>
            <person name="Arai W."/>
            <person name="Tsubouchi T."/>
            <person name="Morono Y."/>
            <person name="Uchiyama I."/>
            <person name="Ito T."/>
            <person name="Fujiyama A."/>
            <person name="Inagaki F."/>
            <person name="Takami H."/>
        </authorList>
    </citation>
    <scope>NUCLEOTIDE SEQUENCE</scope>
    <source>
        <strain evidence="3">Expedition CK06-06</strain>
    </source>
</reference>
<proteinExistence type="predicted"/>
<dbReference type="InterPro" id="IPR015928">
    <property type="entry name" value="Aconitase/3IPM_dehydase_swvl"/>
</dbReference>